<sequence>MANPLLAPVLGWLGRLRHPQLFLVAGALFLVDIVVPDVVPFVDEILLASLTLWLGGRRKDRRDAAAGEEKTVRPS</sequence>
<accession>A0AAW9R2M4</accession>
<dbReference type="InterPro" id="IPR046119">
    <property type="entry name" value="DUF6116"/>
</dbReference>
<protein>
    <submittedName>
        <fullName evidence="1">DUF6116 family protein</fullName>
    </submittedName>
</protein>
<dbReference type="AlphaFoldDB" id="A0AAW9R2M4"/>
<proteinExistence type="predicted"/>
<comment type="caution">
    <text evidence="1">The sequence shown here is derived from an EMBL/GenBank/DDBJ whole genome shotgun (WGS) entry which is preliminary data.</text>
</comment>
<dbReference type="Proteomes" id="UP001364472">
    <property type="component" value="Unassembled WGS sequence"/>
</dbReference>
<evidence type="ECO:0000313" key="1">
    <source>
        <dbReference type="EMBL" id="MEJ1248591.1"/>
    </source>
</evidence>
<name>A0AAW9R2M4_9GAMM</name>
<dbReference type="EMBL" id="JBBDHC010000003">
    <property type="protein sequence ID" value="MEJ1248591.1"/>
    <property type="molecule type" value="Genomic_DNA"/>
</dbReference>
<organism evidence="1 2">
    <name type="scientific">Denitratimonas tolerans</name>
    <dbReference type="NCBI Taxonomy" id="1338420"/>
    <lineage>
        <taxon>Bacteria</taxon>
        <taxon>Pseudomonadati</taxon>
        <taxon>Pseudomonadota</taxon>
        <taxon>Gammaproteobacteria</taxon>
        <taxon>Lysobacterales</taxon>
        <taxon>Lysobacteraceae</taxon>
        <taxon>Denitratimonas</taxon>
    </lineage>
</organism>
<keyword evidence="2" id="KW-1185">Reference proteome</keyword>
<gene>
    <name evidence="1" type="ORF">WB794_02740</name>
</gene>
<dbReference type="RefSeq" id="WP_337334311.1">
    <property type="nucleotide sequence ID" value="NZ_JBBDHC010000003.1"/>
</dbReference>
<dbReference type="Pfam" id="PF19611">
    <property type="entry name" value="DUF6116"/>
    <property type="match status" value="1"/>
</dbReference>
<reference evidence="1 2" key="1">
    <citation type="journal article" date="2016" name="Antonie Van Leeuwenhoek">
        <title>Denitratimonas tolerans gen. nov., sp. nov., a denitrifying bacterium isolated from a bioreactor for tannery wastewater treatment.</title>
        <authorList>
            <person name="Han S.I."/>
            <person name="Kim J.O."/>
            <person name="Lee Y.R."/>
            <person name="Ekpeghere K.I."/>
            <person name="Koh S.C."/>
            <person name="Whang K.S."/>
        </authorList>
    </citation>
    <scope>NUCLEOTIDE SEQUENCE [LARGE SCALE GENOMIC DNA]</scope>
    <source>
        <strain evidence="1 2">KACC 17565</strain>
    </source>
</reference>
<evidence type="ECO:0000313" key="2">
    <source>
        <dbReference type="Proteomes" id="UP001364472"/>
    </source>
</evidence>